<evidence type="ECO:0000313" key="8">
    <source>
        <dbReference type="Proteomes" id="UP000031575"/>
    </source>
</evidence>
<feature type="region of interest" description="Disordered" evidence="5">
    <location>
        <begin position="388"/>
        <end position="576"/>
    </location>
</feature>
<evidence type="ECO:0000259" key="6">
    <source>
        <dbReference type="Pfam" id="PF09368"/>
    </source>
</evidence>
<dbReference type="VEuPathDB" id="FungiDB:SPBR_00328"/>
<keyword evidence="3" id="KW-0597">Phosphoprotein</keyword>
<feature type="compositionally biased region" description="Basic residues" evidence="5">
    <location>
        <begin position="99"/>
        <end position="114"/>
    </location>
</feature>
<evidence type="ECO:0000313" key="7">
    <source>
        <dbReference type="EMBL" id="KIH90328.1"/>
    </source>
</evidence>
<dbReference type="AlphaFoldDB" id="A0A0C2FGX1"/>
<proteinExistence type="inferred from homology"/>
<feature type="domain" description="Sas10 C-terminal" evidence="6">
    <location>
        <begin position="618"/>
        <end position="692"/>
    </location>
</feature>
<feature type="region of interest" description="Disordered" evidence="5">
    <location>
        <begin position="1"/>
        <end position="28"/>
    </location>
</feature>
<evidence type="ECO:0000256" key="1">
    <source>
        <dbReference type="ARBA" id="ARBA00004123"/>
    </source>
</evidence>
<feature type="compositionally biased region" description="Acidic residues" evidence="5">
    <location>
        <begin position="66"/>
        <end position="88"/>
    </location>
</feature>
<dbReference type="EMBL" id="AWTV01000008">
    <property type="protein sequence ID" value="KIH90328.1"/>
    <property type="molecule type" value="Genomic_DNA"/>
</dbReference>
<dbReference type="Proteomes" id="UP000031575">
    <property type="component" value="Unassembled WGS sequence"/>
</dbReference>
<organism evidence="7 8">
    <name type="scientific">Sporothrix brasiliensis 5110</name>
    <dbReference type="NCBI Taxonomy" id="1398154"/>
    <lineage>
        <taxon>Eukaryota</taxon>
        <taxon>Fungi</taxon>
        <taxon>Dikarya</taxon>
        <taxon>Ascomycota</taxon>
        <taxon>Pezizomycotina</taxon>
        <taxon>Sordariomycetes</taxon>
        <taxon>Sordariomycetidae</taxon>
        <taxon>Ophiostomatales</taxon>
        <taxon>Ophiostomataceae</taxon>
        <taxon>Sporothrix</taxon>
    </lineage>
</organism>
<keyword evidence="4" id="KW-0539">Nucleus</keyword>
<comment type="subcellular location">
    <subcellularLocation>
        <location evidence="1">Nucleus</location>
    </subcellularLocation>
</comment>
<dbReference type="PANTHER" id="PTHR13237:SF8">
    <property type="entry name" value="SOMETHING ABOUT SILENCING PROTEIN 10"/>
    <property type="match status" value="1"/>
</dbReference>
<keyword evidence="8" id="KW-1185">Reference proteome</keyword>
<evidence type="ECO:0000256" key="5">
    <source>
        <dbReference type="SAM" id="MobiDB-lite"/>
    </source>
</evidence>
<feature type="compositionally biased region" description="Polar residues" evidence="5">
    <location>
        <begin position="497"/>
        <end position="507"/>
    </location>
</feature>
<reference evidence="7 8" key="1">
    <citation type="journal article" date="2014" name="BMC Genomics">
        <title>Comparative genomics of the major fungal agents of human and animal Sporotrichosis: Sporothrix schenckii and Sporothrix brasiliensis.</title>
        <authorList>
            <person name="Teixeira M.M."/>
            <person name="de Almeida L.G."/>
            <person name="Kubitschek-Barreira P."/>
            <person name="Alves F.L."/>
            <person name="Kioshima E.S."/>
            <person name="Abadio A.K."/>
            <person name="Fernandes L."/>
            <person name="Derengowski L.S."/>
            <person name="Ferreira K.S."/>
            <person name="Souza R.C."/>
            <person name="Ruiz J.C."/>
            <person name="de Andrade N.C."/>
            <person name="Paes H.C."/>
            <person name="Nicola A.M."/>
            <person name="Albuquerque P."/>
            <person name="Gerber A.L."/>
            <person name="Martins V.P."/>
            <person name="Peconick L.D."/>
            <person name="Neto A.V."/>
            <person name="Chaucanez C.B."/>
            <person name="Silva P.A."/>
            <person name="Cunha O.L."/>
            <person name="de Oliveira F.F."/>
            <person name="dos Santos T.C."/>
            <person name="Barros A.L."/>
            <person name="Soares M.A."/>
            <person name="de Oliveira L.M."/>
            <person name="Marini M.M."/>
            <person name="Villalobos-Duno H."/>
            <person name="Cunha M.M."/>
            <person name="de Hoog S."/>
            <person name="da Silveira J.F."/>
            <person name="Henrissat B."/>
            <person name="Nino-Vega G.A."/>
            <person name="Cisalpino P.S."/>
            <person name="Mora-Montes H.M."/>
            <person name="Almeida S.R."/>
            <person name="Stajich J.E."/>
            <person name="Lopes-Bezerra L.M."/>
            <person name="Vasconcelos A.T."/>
            <person name="Felipe M.S."/>
        </authorList>
    </citation>
    <scope>NUCLEOTIDE SEQUENCE [LARGE SCALE GENOMIC DNA]</scope>
    <source>
        <strain evidence="7 8">5110</strain>
    </source>
</reference>
<dbReference type="Pfam" id="PF04000">
    <property type="entry name" value="Sas10_Utp3"/>
    <property type="match status" value="1"/>
</dbReference>
<comment type="caution">
    <text evidence="7">The sequence shown here is derived from an EMBL/GenBank/DDBJ whole genome shotgun (WGS) entry which is preliminary data.</text>
</comment>
<evidence type="ECO:0000256" key="2">
    <source>
        <dbReference type="ARBA" id="ARBA00010979"/>
    </source>
</evidence>
<accession>A0A0C2FGX1</accession>
<sequence length="693" mass="76728">MAKKRKASRVVEAPSGPRDYDAKDARLGPITTYEDIADEQEEYFLDKDKILLGDEQGTKRQRREQQEDDFLELSDDEVLGQDSDDSENEAFQQDASDRRKQKTKAKKAAAKKAKAAAAAAAAAARRGDDGDDDDDNGRSKKTGDDEDGDQGWWGTSKEEYYDGETIETEANALEEEAEARRLQKKQLSRMKASDFFDMDEWTEKKTDTTPGAVATAAAAAAAGDGHTVTLTTKTNKEEIDSMTPEEKAKFLKDYYPEFDPLCDDFVELEPLMHEYKALAEGKPSESLEVVQFRALSCYVATICMYLSLFMSPSRDNPSGSRYIMDADELHDHEVMQYLVDTRATWERVKNLQARRAAKARKAAAAAAAAALAVERAIEEKAAQERAAAAEATVDKTKKKAKPSKMGKTDKTDKTDKADKAKKKQSRTTAASRELEASMADLSELLNKKPKKAKKASAAAPRGGDDDSNDGLSDLGEEEALDARTAEEKLKRKKSLGYYTSQIMQKSNLRAGASGQAGGDADIPYRERFRDRQARLEAVAAKRGQAPIQPGEELGGSDESSDGGDNEDDNEADKETSLAYYNSIVKAHEAKMGVKAARKAAMEAGKLDRILPETSLDQDGRRQLTWEIEKNKGLSHKTLKEKKNNPRVKKRVKFEKKKKQLASMRAVYKPVDRDNYQGERTGISTGLIRSIKLD</sequence>
<dbReference type="InterPro" id="IPR018972">
    <property type="entry name" value="Sas10_C_dom"/>
</dbReference>
<dbReference type="GO" id="GO:0000462">
    <property type="term" value="P:maturation of SSU-rRNA from tricistronic rRNA transcript (SSU-rRNA, 5.8S rRNA, LSU-rRNA)"/>
    <property type="evidence" value="ECO:0007669"/>
    <property type="project" value="TreeGrafter"/>
</dbReference>
<feature type="compositionally biased region" description="Basic and acidic residues" evidence="5">
    <location>
        <begin position="48"/>
        <end position="58"/>
    </location>
</feature>
<dbReference type="GeneID" id="63673568"/>
<dbReference type="GO" id="GO:0032040">
    <property type="term" value="C:small-subunit processome"/>
    <property type="evidence" value="ECO:0007669"/>
    <property type="project" value="TreeGrafter"/>
</dbReference>
<evidence type="ECO:0000256" key="3">
    <source>
        <dbReference type="ARBA" id="ARBA00022553"/>
    </source>
</evidence>
<dbReference type="Pfam" id="PF09368">
    <property type="entry name" value="Sas10"/>
    <property type="match status" value="1"/>
</dbReference>
<evidence type="ECO:0000256" key="4">
    <source>
        <dbReference type="ARBA" id="ARBA00023242"/>
    </source>
</evidence>
<feature type="compositionally biased region" description="Basic and acidic residues" evidence="5">
    <location>
        <begin position="480"/>
        <end position="489"/>
    </location>
</feature>
<feature type="compositionally biased region" description="Basic and acidic residues" evidence="5">
    <location>
        <begin position="406"/>
        <end position="418"/>
    </location>
</feature>
<feature type="compositionally biased region" description="Basic and acidic residues" evidence="5">
    <location>
        <begin position="522"/>
        <end position="534"/>
    </location>
</feature>
<dbReference type="OrthoDB" id="1924577at2759"/>
<protein>
    <submittedName>
        <fullName evidence="7">Sas10 utp3 family protein</fullName>
    </submittedName>
</protein>
<feature type="compositionally biased region" description="Acidic residues" evidence="5">
    <location>
        <begin position="554"/>
        <end position="571"/>
    </location>
</feature>
<gene>
    <name evidence="7" type="ORF">SPBR_00328</name>
</gene>
<dbReference type="RefSeq" id="XP_040618338.1">
    <property type="nucleotide sequence ID" value="XM_040758647.1"/>
</dbReference>
<feature type="compositionally biased region" description="Low complexity" evidence="5">
    <location>
        <begin position="510"/>
        <end position="521"/>
    </location>
</feature>
<comment type="similarity">
    <text evidence="2">Belongs to the SAS10 family.</text>
</comment>
<name>A0A0C2FGX1_9PEZI</name>
<feature type="region of interest" description="Disordered" evidence="5">
    <location>
        <begin position="48"/>
        <end position="164"/>
    </location>
</feature>
<dbReference type="HOGENOM" id="CLU_019106_1_0_1"/>
<feature type="compositionally biased region" description="Low complexity" evidence="5">
    <location>
        <begin position="115"/>
        <end position="124"/>
    </location>
</feature>
<dbReference type="InterPro" id="IPR007146">
    <property type="entry name" value="Sas10/Utp3/C1D"/>
</dbReference>
<dbReference type="PANTHER" id="PTHR13237">
    <property type="entry name" value="SOMETHING ABOUT SILENCING PROTEIN 10-RELATED"/>
    <property type="match status" value="1"/>
</dbReference>